<keyword evidence="19" id="KW-1185">Reference proteome</keyword>
<keyword evidence="7 15" id="KW-0479">Metal-binding</keyword>
<evidence type="ECO:0000256" key="4">
    <source>
        <dbReference type="ARBA" id="ARBA00010007"/>
    </source>
</evidence>
<feature type="binding site" evidence="15">
    <location>
        <position position="245"/>
    </location>
    <ligand>
        <name>Mg(2+)</name>
        <dbReference type="ChEBI" id="CHEBI:18420"/>
    </ligand>
</feature>
<feature type="binding site" evidence="15">
    <location>
        <position position="210"/>
    </location>
    <ligand>
        <name>Ca(2+)</name>
        <dbReference type="ChEBI" id="CHEBI:29108"/>
    </ligand>
</feature>
<feature type="active site" description="Proton acceptor" evidence="13">
    <location>
        <position position="141"/>
    </location>
</feature>
<gene>
    <name evidence="18" type="ORF">NSK_002476</name>
</gene>
<organism evidence="18 19">
    <name type="scientific">Nannochloropsis salina CCMP1776</name>
    <dbReference type="NCBI Taxonomy" id="1027361"/>
    <lineage>
        <taxon>Eukaryota</taxon>
        <taxon>Sar</taxon>
        <taxon>Stramenopiles</taxon>
        <taxon>Ochrophyta</taxon>
        <taxon>Eustigmatophyceae</taxon>
        <taxon>Eustigmatales</taxon>
        <taxon>Monodopsidaceae</taxon>
        <taxon>Microchloropsis</taxon>
        <taxon>Microchloropsis salina</taxon>
    </lineage>
</organism>
<dbReference type="Gene3D" id="1.20.1050.10">
    <property type="match status" value="1"/>
</dbReference>
<feature type="binding site" evidence="14">
    <location>
        <position position="256"/>
    </location>
    <ligand>
        <name>substrate</name>
    </ligand>
</feature>
<feature type="binding site" evidence="14">
    <location>
        <position position="365"/>
    </location>
    <ligand>
        <name>substrate</name>
    </ligand>
</feature>
<dbReference type="PANTHER" id="PTHR43069:SF2">
    <property type="entry name" value="FUMARYLACETOACETASE"/>
    <property type="match status" value="1"/>
</dbReference>
<dbReference type="NCBIfam" id="TIGR01262">
    <property type="entry name" value="maiA"/>
    <property type="match status" value="1"/>
</dbReference>
<comment type="similarity">
    <text evidence="4">Belongs to the GST superfamily. Zeta family.</text>
</comment>
<dbReference type="SUPFAM" id="SSF47616">
    <property type="entry name" value="GST C-terminal domain-like"/>
    <property type="match status" value="1"/>
</dbReference>
<dbReference type="UniPathway" id="UPA00139">
    <property type="reaction ID" value="UER00341"/>
</dbReference>
<evidence type="ECO:0000256" key="2">
    <source>
        <dbReference type="ARBA" id="ARBA00001946"/>
    </source>
</evidence>
<evidence type="ECO:0000256" key="11">
    <source>
        <dbReference type="ARBA" id="ARBA00022878"/>
    </source>
</evidence>
<evidence type="ECO:0000256" key="5">
    <source>
        <dbReference type="ARBA" id="ARBA00010211"/>
    </source>
</evidence>
<comment type="cofactor">
    <cofactor evidence="2 15">
        <name>Mg(2+)</name>
        <dbReference type="ChEBI" id="CHEBI:18420"/>
    </cofactor>
</comment>
<dbReference type="GO" id="GO:1902000">
    <property type="term" value="P:homogentisate catabolic process"/>
    <property type="evidence" value="ECO:0007669"/>
    <property type="project" value="TreeGrafter"/>
</dbReference>
<dbReference type="PROSITE" id="PS50405">
    <property type="entry name" value="GST_CTER"/>
    <property type="match status" value="1"/>
</dbReference>
<feature type="binding site" evidence="14">
    <location>
        <position position="252"/>
    </location>
    <ligand>
        <name>substrate</name>
    </ligand>
</feature>
<dbReference type="GO" id="GO:0006572">
    <property type="term" value="P:L-tyrosine catabolic process"/>
    <property type="evidence" value="ECO:0007669"/>
    <property type="project" value="UniProtKB-KW"/>
</dbReference>
<dbReference type="InterPro" id="IPR011234">
    <property type="entry name" value="Fumarylacetoacetase-like_C"/>
</dbReference>
<comment type="similarity">
    <text evidence="5">Belongs to the FAH family.</text>
</comment>
<dbReference type="InterPro" id="IPR034330">
    <property type="entry name" value="GST_Zeta_C"/>
</dbReference>
<dbReference type="SFLD" id="SFLDS00019">
    <property type="entry name" value="Glutathione_Transferase_(cytos"/>
    <property type="match status" value="1"/>
</dbReference>
<dbReference type="GO" id="GO:0004334">
    <property type="term" value="F:fumarylacetoacetase activity"/>
    <property type="evidence" value="ECO:0007669"/>
    <property type="project" value="UniProtKB-EC"/>
</dbReference>
<evidence type="ECO:0000256" key="6">
    <source>
        <dbReference type="ARBA" id="ARBA00012094"/>
    </source>
</evidence>
<dbReference type="InterPro" id="IPR005959">
    <property type="entry name" value="Fumarylacetoacetase"/>
</dbReference>
<feature type="binding site" evidence="15">
    <location>
        <position position="245"/>
    </location>
    <ligand>
        <name>Ca(2+)</name>
        <dbReference type="ChEBI" id="CHEBI:29108"/>
    </ligand>
</feature>
<evidence type="ECO:0000259" key="16">
    <source>
        <dbReference type="PROSITE" id="PS50404"/>
    </source>
</evidence>
<feature type="binding site" evidence="15">
    <location>
        <position position="265"/>
    </location>
    <ligand>
        <name>Mg(2+)</name>
        <dbReference type="ChEBI" id="CHEBI:18420"/>
    </ligand>
</feature>
<dbReference type="InterPro" id="IPR036282">
    <property type="entry name" value="Glutathione-S-Trfase_C_sf"/>
</dbReference>
<dbReference type="SFLD" id="SFLDG00358">
    <property type="entry name" value="Main_(cytGST)"/>
    <property type="match status" value="1"/>
</dbReference>
<dbReference type="GO" id="GO:0006559">
    <property type="term" value="P:L-phenylalanine catabolic process"/>
    <property type="evidence" value="ECO:0007669"/>
    <property type="project" value="UniProtKB-UniPathway"/>
</dbReference>
<dbReference type="SUPFAM" id="SSF56529">
    <property type="entry name" value="FAH"/>
    <property type="match status" value="1"/>
</dbReference>
<dbReference type="Pfam" id="PF01557">
    <property type="entry name" value="FAA_hydrolase"/>
    <property type="match status" value="1"/>
</dbReference>
<dbReference type="PANTHER" id="PTHR43069">
    <property type="entry name" value="FUMARYLACETOACETASE"/>
    <property type="match status" value="1"/>
</dbReference>
<reference evidence="18 19" key="1">
    <citation type="submission" date="2019-01" db="EMBL/GenBank/DDBJ databases">
        <title>Nuclear Genome Assembly of the Microalgal Biofuel strain Nannochloropsis salina CCMP1776.</title>
        <authorList>
            <person name="Hovde B."/>
        </authorList>
    </citation>
    <scope>NUCLEOTIDE SEQUENCE [LARGE SCALE GENOMIC DNA]</scope>
    <source>
        <strain evidence="18 19">CCMP1776</strain>
    </source>
</reference>
<keyword evidence="9 15" id="KW-0106">Calcium</keyword>
<dbReference type="Gene3D" id="3.90.850.10">
    <property type="entry name" value="Fumarylacetoacetase-like, C-terminal domain"/>
    <property type="match status" value="1"/>
</dbReference>
<evidence type="ECO:0000256" key="9">
    <source>
        <dbReference type="ARBA" id="ARBA00022837"/>
    </source>
</evidence>
<evidence type="ECO:0000256" key="8">
    <source>
        <dbReference type="ARBA" id="ARBA00022801"/>
    </source>
</evidence>
<evidence type="ECO:0000256" key="14">
    <source>
        <dbReference type="PIRSR" id="PIRSR605959-2"/>
    </source>
</evidence>
<feature type="binding site" evidence="14">
    <location>
        <position position="136"/>
    </location>
    <ligand>
        <name>substrate</name>
    </ligand>
</feature>
<dbReference type="SUPFAM" id="SSF52833">
    <property type="entry name" value="Thioredoxin-like"/>
    <property type="match status" value="1"/>
</dbReference>
<dbReference type="InterPro" id="IPR034333">
    <property type="entry name" value="GST_Zeta_N"/>
</dbReference>
<evidence type="ECO:0000256" key="15">
    <source>
        <dbReference type="PIRSR" id="PIRSR605959-3"/>
    </source>
</evidence>
<dbReference type="PROSITE" id="PS50404">
    <property type="entry name" value="GST_NTER"/>
    <property type="match status" value="1"/>
</dbReference>
<feature type="binding site" evidence="15">
    <location>
        <position position="212"/>
    </location>
    <ligand>
        <name>Ca(2+)</name>
        <dbReference type="ChEBI" id="CHEBI:29108"/>
    </ligand>
</feature>
<dbReference type="Pfam" id="PF02798">
    <property type="entry name" value="GST_N"/>
    <property type="match status" value="1"/>
</dbReference>
<dbReference type="InterPro" id="IPR005955">
    <property type="entry name" value="GST_Zeta"/>
</dbReference>
<dbReference type="Proteomes" id="UP000355283">
    <property type="component" value="Unassembled WGS sequence"/>
</dbReference>
<feature type="domain" description="GST C-terminal" evidence="17">
    <location>
        <begin position="545"/>
        <end position="670"/>
    </location>
</feature>
<dbReference type="EMBL" id="SDOX01000009">
    <property type="protein sequence ID" value="TFJ86268.1"/>
    <property type="molecule type" value="Genomic_DNA"/>
</dbReference>
<dbReference type="CDD" id="cd03042">
    <property type="entry name" value="GST_N_Zeta"/>
    <property type="match status" value="1"/>
</dbReference>
<accession>A0A4D9DCB4</accession>
<feature type="binding site" evidence="14">
    <location>
        <position position="150"/>
    </location>
    <ligand>
        <name>substrate</name>
    </ligand>
</feature>
<dbReference type="Gene3D" id="2.30.30.230">
    <property type="entry name" value="Fumarylacetoacetase, N-terminal domain"/>
    <property type="match status" value="1"/>
</dbReference>
<dbReference type="FunFam" id="1.20.1050.10:FF:000010">
    <property type="entry name" value="Maleylacetoacetate isomerase isoform 1"/>
    <property type="match status" value="1"/>
</dbReference>
<evidence type="ECO:0000313" key="19">
    <source>
        <dbReference type="Proteomes" id="UP000355283"/>
    </source>
</evidence>
<evidence type="ECO:0000313" key="18">
    <source>
        <dbReference type="EMBL" id="TFJ86268.1"/>
    </source>
</evidence>
<dbReference type="NCBIfam" id="TIGR01266">
    <property type="entry name" value="fum_ac_acetase"/>
    <property type="match status" value="1"/>
</dbReference>
<dbReference type="GO" id="GO:0005737">
    <property type="term" value="C:cytoplasm"/>
    <property type="evidence" value="ECO:0007669"/>
    <property type="project" value="InterPro"/>
</dbReference>
<dbReference type="GO" id="GO:0046872">
    <property type="term" value="F:metal ion binding"/>
    <property type="evidence" value="ECO:0007669"/>
    <property type="project" value="UniProtKB-KW"/>
</dbReference>
<keyword evidence="11" id="KW-0828">Tyrosine catabolism</keyword>
<dbReference type="CDD" id="cd03191">
    <property type="entry name" value="GST_C_Zeta"/>
    <property type="match status" value="1"/>
</dbReference>
<dbReference type="OrthoDB" id="9971669at2759"/>
<keyword evidence="10 15" id="KW-0460">Magnesium</keyword>
<dbReference type="SUPFAM" id="SSF63433">
    <property type="entry name" value="Fumarylacetoacetate hydrolase, FAH, N-terminal domain"/>
    <property type="match status" value="1"/>
</dbReference>
<dbReference type="InterPro" id="IPR004045">
    <property type="entry name" value="Glutathione_S-Trfase_N"/>
</dbReference>
<evidence type="ECO:0000256" key="7">
    <source>
        <dbReference type="ARBA" id="ARBA00022723"/>
    </source>
</evidence>
<evidence type="ECO:0000256" key="1">
    <source>
        <dbReference type="ARBA" id="ARBA00001913"/>
    </source>
</evidence>
<feature type="binding site" evidence="15">
    <location>
        <position position="134"/>
    </location>
    <ligand>
        <name>Ca(2+)</name>
        <dbReference type="ChEBI" id="CHEBI:29108"/>
    </ligand>
</feature>
<comment type="pathway">
    <text evidence="3">Amino-acid degradation; L-phenylalanine degradation; acetoacetate and fumarate from L-phenylalanine: step 6/6.</text>
</comment>
<dbReference type="InterPro" id="IPR036249">
    <property type="entry name" value="Thioredoxin-like_sf"/>
</dbReference>
<sequence length="670" mass="73306">MVTSLGNEEEAECFLDIKPDHDFSYHNLPYGIFSTAHSAPRVGVAIGDWVLDLSVLASETDIFSFDASCFHEAALNAFMGQPRAVWTSARAAIRQVLSKGEPLLQEDAALRARTLLPFHNVKMHLPARIGDYTDFYSSREHATNVGIMFRGKENALQPNWLHLPVGYHGRASSVVISGTPVIRPQGQLQADSTDDKKGSIYGPSRLLDFEMEVGAFVGGAPNPLGQPLTMAEADEHLFGLVLMNDWSARDIQKWEYVPLGPFTAKNFATSISPWVVTLDALRPFLCPTSACTQDNPVPLPYLRDPDYASYDIHLEVSLQSAGLPFPHPISRSNFRHLYWTIRQQLVHHSVTGCNLRPGDLLGSGTISGTDDSSLGSLLELSWKGSREVEVGDGPTRKFLRDGDSVVLRGWSQGKDFRVGFGVCEGRVLPAGTKVSSLLAPEGPPVRYGGLRLHGYWRSSATWRVRIALEWKDLEYEYVPVHLVEGEQNSSAYAALNPLGQVPTFEICDLATGRKVVLTQSLAIIEFLDEAFPETKPMLPRGGSEAPLKRAQVRRVAEIVNSGIQPLQNLATMSTITAKSGGALDGKDFGRDAIVTGLAALESIVKGLAGKYCVGNRISFADAALVPQLYNARRFGVDLSVYPTLIRVEKEISGLDAFKRAHPDAQTDAIK</sequence>
<dbReference type="Gene3D" id="3.40.30.10">
    <property type="entry name" value="Glutaredoxin"/>
    <property type="match status" value="1"/>
</dbReference>
<dbReference type="InterPro" id="IPR036663">
    <property type="entry name" value="Fumarylacetoacetase_C_sf"/>
</dbReference>
<dbReference type="Pfam" id="PF09298">
    <property type="entry name" value="FAA_hydrolase_N"/>
    <property type="match status" value="1"/>
</dbReference>
<keyword evidence="12" id="KW-0585">Phenylalanine catabolism</keyword>
<feature type="binding site" evidence="15">
    <location>
        <position position="269"/>
    </location>
    <ligand>
        <name>Mg(2+)</name>
        <dbReference type="ChEBI" id="CHEBI:18420"/>
    </ligand>
</feature>
<keyword evidence="8" id="KW-0378">Hydrolase</keyword>
<dbReference type="InterPro" id="IPR036462">
    <property type="entry name" value="Fumarylacetoacetase_N_sf"/>
</dbReference>
<evidence type="ECO:0000256" key="3">
    <source>
        <dbReference type="ARBA" id="ARBA00004782"/>
    </source>
</evidence>
<proteinExistence type="inferred from homology"/>
<dbReference type="FunFam" id="3.90.850.10:FF:000009">
    <property type="entry name" value="Fumarylacetoacetase"/>
    <property type="match status" value="1"/>
</dbReference>
<comment type="caution">
    <text evidence="18">The sequence shown here is derived from an EMBL/GenBank/DDBJ whole genome shotgun (WGS) entry which is preliminary data.</text>
</comment>
<dbReference type="InterPro" id="IPR010987">
    <property type="entry name" value="Glutathione-S-Trfase_C-like"/>
</dbReference>
<comment type="cofactor">
    <cofactor evidence="1 15">
        <name>Ca(2+)</name>
        <dbReference type="ChEBI" id="CHEBI:29108"/>
    </cofactor>
</comment>
<evidence type="ECO:0000256" key="10">
    <source>
        <dbReference type="ARBA" id="ARBA00022842"/>
    </source>
</evidence>
<evidence type="ECO:0000259" key="17">
    <source>
        <dbReference type="PROSITE" id="PS50405"/>
    </source>
</evidence>
<dbReference type="AlphaFoldDB" id="A0A4D9DCB4"/>
<dbReference type="EC" id="3.7.1.2" evidence="6"/>
<evidence type="ECO:0000256" key="12">
    <source>
        <dbReference type="ARBA" id="ARBA00023232"/>
    </source>
</evidence>
<dbReference type="InterPro" id="IPR040079">
    <property type="entry name" value="Glutathione_S-Trfase"/>
</dbReference>
<feature type="domain" description="GST N-terminal" evidence="16">
    <location>
        <begin position="448"/>
        <end position="535"/>
    </location>
</feature>
<evidence type="ECO:0000256" key="13">
    <source>
        <dbReference type="PIRSR" id="PIRSR605959-1"/>
    </source>
</evidence>
<dbReference type="InterPro" id="IPR015377">
    <property type="entry name" value="Fumarylacetoacetase_N"/>
</dbReference>
<name>A0A4D9DCB4_9STRA</name>
<protein>
    <recommendedName>
        <fullName evidence="6">fumarylacetoacetase</fullName>
        <ecNumber evidence="6">3.7.1.2</ecNumber>
    </recommendedName>
</protein>